<evidence type="ECO:0000313" key="6">
    <source>
        <dbReference type="Proteomes" id="UP000325440"/>
    </source>
</evidence>
<dbReference type="PANTHER" id="PTHR11566:SF21">
    <property type="entry name" value="DYNAMIN RELATED PROTEIN 1, ISOFORM A"/>
    <property type="match status" value="1"/>
</dbReference>
<dbReference type="InterPro" id="IPR001401">
    <property type="entry name" value="Dynamin_GTPase"/>
</dbReference>
<dbReference type="PRINTS" id="PR00195">
    <property type="entry name" value="DYNAMIN"/>
</dbReference>
<dbReference type="Pfam" id="PF02212">
    <property type="entry name" value="GED"/>
    <property type="match status" value="1"/>
</dbReference>
<dbReference type="Pfam" id="PF00350">
    <property type="entry name" value="Dynamin_N"/>
    <property type="match status" value="1"/>
</dbReference>
<dbReference type="GO" id="GO:0016020">
    <property type="term" value="C:membrane"/>
    <property type="evidence" value="ECO:0007669"/>
    <property type="project" value="TreeGrafter"/>
</dbReference>
<dbReference type="GO" id="GO:0005874">
    <property type="term" value="C:microtubule"/>
    <property type="evidence" value="ECO:0007669"/>
    <property type="project" value="TreeGrafter"/>
</dbReference>
<dbReference type="InterPro" id="IPR019762">
    <property type="entry name" value="Dynamin_GTPase_CS"/>
</dbReference>
<dbReference type="InterPro" id="IPR003130">
    <property type="entry name" value="GED"/>
</dbReference>
<evidence type="ECO:0000256" key="3">
    <source>
        <dbReference type="RuleBase" id="RU003932"/>
    </source>
</evidence>
<evidence type="ECO:0000313" key="5">
    <source>
        <dbReference type="EMBL" id="VVC31875.1"/>
    </source>
</evidence>
<dbReference type="GO" id="GO:0008017">
    <property type="term" value="F:microtubule binding"/>
    <property type="evidence" value="ECO:0007669"/>
    <property type="project" value="TreeGrafter"/>
</dbReference>
<dbReference type="GO" id="GO:0005737">
    <property type="term" value="C:cytoplasm"/>
    <property type="evidence" value="ECO:0007669"/>
    <property type="project" value="TreeGrafter"/>
</dbReference>
<keyword evidence="1 3" id="KW-0547">Nucleotide-binding</keyword>
<dbReference type="EMBL" id="CABPRJ010000951">
    <property type="protein sequence ID" value="VVC31875.1"/>
    <property type="molecule type" value="Genomic_DNA"/>
</dbReference>
<dbReference type="InterPro" id="IPR000375">
    <property type="entry name" value="Dynamin_stalk"/>
</dbReference>
<dbReference type="SMART" id="SM00053">
    <property type="entry name" value="DYNc"/>
    <property type="match status" value="1"/>
</dbReference>
<dbReference type="PANTHER" id="PTHR11566">
    <property type="entry name" value="DYNAMIN"/>
    <property type="match status" value="1"/>
</dbReference>
<dbReference type="OrthoDB" id="5061070at2759"/>
<name>A0A5E4MPX2_9HEMI</name>
<dbReference type="Proteomes" id="UP000325440">
    <property type="component" value="Unassembled WGS sequence"/>
</dbReference>
<dbReference type="PROSITE" id="PS00410">
    <property type="entry name" value="G_DYNAMIN_1"/>
    <property type="match status" value="1"/>
</dbReference>
<dbReference type="GO" id="GO:0003924">
    <property type="term" value="F:GTPase activity"/>
    <property type="evidence" value="ECO:0007669"/>
    <property type="project" value="InterPro"/>
</dbReference>
<dbReference type="Gene3D" id="3.40.50.300">
    <property type="entry name" value="P-loop containing nucleotide triphosphate hydrolases"/>
    <property type="match status" value="1"/>
</dbReference>
<dbReference type="InterPro" id="IPR022812">
    <property type="entry name" value="Dynamin"/>
</dbReference>
<dbReference type="InterPro" id="IPR045063">
    <property type="entry name" value="Dynamin_N"/>
</dbReference>
<dbReference type="SUPFAM" id="SSF52540">
    <property type="entry name" value="P-loop containing nucleoside triphosphate hydrolases"/>
    <property type="match status" value="1"/>
</dbReference>
<accession>A0A5E4MPX2</accession>
<evidence type="ECO:0000256" key="2">
    <source>
        <dbReference type="ARBA" id="ARBA00023134"/>
    </source>
</evidence>
<evidence type="ECO:0000259" key="4">
    <source>
        <dbReference type="PROSITE" id="PS51718"/>
    </source>
</evidence>
<reference evidence="5 6" key="1">
    <citation type="submission" date="2019-08" db="EMBL/GenBank/DDBJ databases">
        <authorList>
            <person name="Alioto T."/>
            <person name="Alioto T."/>
            <person name="Gomez Garrido J."/>
        </authorList>
    </citation>
    <scope>NUCLEOTIDE SEQUENCE [LARGE SCALE GENOMIC DNA]</scope>
</reference>
<dbReference type="CDD" id="cd08771">
    <property type="entry name" value="DLP_1"/>
    <property type="match status" value="1"/>
</dbReference>
<keyword evidence="6" id="KW-1185">Reference proteome</keyword>
<gene>
    <name evidence="5" type="ORF">CINCED_3A017439</name>
</gene>
<keyword evidence="2 3" id="KW-0342">GTP-binding</keyword>
<dbReference type="AlphaFoldDB" id="A0A5E4MPX2"/>
<organism evidence="5 6">
    <name type="scientific">Cinara cedri</name>
    <dbReference type="NCBI Taxonomy" id="506608"/>
    <lineage>
        <taxon>Eukaryota</taxon>
        <taxon>Metazoa</taxon>
        <taxon>Ecdysozoa</taxon>
        <taxon>Arthropoda</taxon>
        <taxon>Hexapoda</taxon>
        <taxon>Insecta</taxon>
        <taxon>Pterygota</taxon>
        <taxon>Neoptera</taxon>
        <taxon>Paraneoptera</taxon>
        <taxon>Hemiptera</taxon>
        <taxon>Sternorrhyncha</taxon>
        <taxon>Aphidomorpha</taxon>
        <taxon>Aphidoidea</taxon>
        <taxon>Aphididae</taxon>
        <taxon>Lachninae</taxon>
        <taxon>Cinara</taxon>
    </lineage>
</organism>
<dbReference type="PROSITE" id="PS51718">
    <property type="entry name" value="G_DYNAMIN_2"/>
    <property type="match status" value="1"/>
</dbReference>
<evidence type="ECO:0000256" key="1">
    <source>
        <dbReference type="ARBA" id="ARBA00022741"/>
    </source>
</evidence>
<comment type="similarity">
    <text evidence="3">Belongs to the TRAFAC class dynamin-like GTPase superfamily. Dynamin/Fzo/YdjA family.</text>
</comment>
<dbReference type="Gene3D" id="1.20.120.1240">
    <property type="entry name" value="Dynamin, middle domain"/>
    <property type="match status" value="1"/>
</dbReference>
<feature type="domain" description="Dynamin-type G" evidence="4">
    <location>
        <begin position="22"/>
        <end position="303"/>
    </location>
</feature>
<sequence>MDSLIQTINKLQDVFSVIGEHKIDLPQIVVVGSQSSGKSSVLESLVGGAFLPRGTGIVTRAPVILQIIKYNDEQKKEMLKITNNTLIHEWATFLHKPNQVFHNLDEVRKEIETKTNDLAGSKNNITHDAITLKIYTRHYNLTFVDLPGITKIPIDDQPEDIDEQIQKLIFKYVEMSNSIILAVVTANTDPSTSESLKIARKVDPHGNRTIAVVTKLDLIDKGTIDDTKDLLCGRKIPVKLGIIGVVNRSQKDINDKKTMEQARQSEQDFLKINYPDIYKNHGNKELANTLQKILINHIKKTYPVLHKNLQDTKIKLEEELQTLKAPEHKLPFILNLLKGIAKSYIDTINGNQNDISDHIIMGGAHITKIINDEYIEKLNKIDPLVDLTSDQIKIIILNTAGTSRSSFINEKALQIIVSRQLSHLIQPSLSCVDLVRVEMSKIFDCIDGNILETLKRFSKINSDVRGLLNEMLDNNLTSIKDFINTYMKAQQTCLNTSNPNFILDMLKSSPNIQNTLVTNCVKYSTNAINNKNYLNEETVKELLKQTLTGLNDWDKTTKISEQVQVHTNLTKCYFEFIKKQVQDFVPKLIQDKMVNAVLNEFENYLHKYVFTPYIENNSITDVLAEKESTIKDRQRVKQLLDAVNKALCNMLDLQYT</sequence>
<proteinExistence type="inferred from homology"/>
<dbReference type="InterPro" id="IPR027417">
    <property type="entry name" value="P-loop_NTPase"/>
</dbReference>
<dbReference type="Pfam" id="PF01031">
    <property type="entry name" value="Dynamin_M"/>
    <property type="match status" value="1"/>
</dbReference>
<dbReference type="InterPro" id="IPR030381">
    <property type="entry name" value="G_DYNAMIN_dom"/>
</dbReference>
<dbReference type="GO" id="GO:0005525">
    <property type="term" value="F:GTP binding"/>
    <property type="evidence" value="ECO:0007669"/>
    <property type="project" value="UniProtKB-KW"/>
</dbReference>
<protein>
    <submittedName>
        <fullName evidence="5">Dynamin GTPase effector,Dynamin-type guanine nucleotide-binding (G) domain,Dynamin, GTPase region</fullName>
    </submittedName>
</protein>